<dbReference type="InterPro" id="IPR004648">
    <property type="entry name" value="Oligpept_transpt"/>
</dbReference>
<evidence type="ECO:0000256" key="4">
    <source>
        <dbReference type="ARBA" id="ARBA00022692"/>
    </source>
</evidence>
<dbReference type="Proteomes" id="UP000469558">
    <property type="component" value="Unassembled WGS sequence"/>
</dbReference>
<accession>A0A8T9C246</accession>
<protein>
    <submittedName>
        <fullName evidence="11">Sexual differentiation process protein isp4</fullName>
    </submittedName>
</protein>
<organism evidence="11 12">
    <name type="scientific">Lachnellula suecica</name>
    <dbReference type="NCBI Taxonomy" id="602035"/>
    <lineage>
        <taxon>Eukaryota</taxon>
        <taxon>Fungi</taxon>
        <taxon>Dikarya</taxon>
        <taxon>Ascomycota</taxon>
        <taxon>Pezizomycotina</taxon>
        <taxon>Leotiomycetes</taxon>
        <taxon>Helotiales</taxon>
        <taxon>Lachnaceae</taxon>
        <taxon>Lachnellula</taxon>
    </lineage>
</organism>
<keyword evidence="12" id="KW-1185">Reference proteome</keyword>
<comment type="similarity">
    <text evidence="2">Belongs to the oligopeptide OPT transporter family.</text>
</comment>
<evidence type="ECO:0000256" key="1">
    <source>
        <dbReference type="ARBA" id="ARBA00004141"/>
    </source>
</evidence>
<dbReference type="Pfam" id="PF03169">
    <property type="entry name" value="OPT"/>
    <property type="match status" value="1"/>
</dbReference>
<evidence type="ECO:0000256" key="5">
    <source>
        <dbReference type="ARBA" id="ARBA00022856"/>
    </source>
</evidence>
<feature type="signal peptide" evidence="10">
    <location>
        <begin position="1"/>
        <end position="18"/>
    </location>
</feature>
<dbReference type="GO" id="GO:0016020">
    <property type="term" value="C:membrane"/>
    <property type="evidence" value="ECO:0007669"/>
    <property type="project" value="UniProtKB-SubCell"/>
</dbReference>
<evidence type="ECO:0000313" key="12">
    <source>
        <dbReference type="Proteomes" id="UP000469558"/>
    </source>
</evidence>
<evidence type="ECO:0000313" key="11">
    <source>
        <dbReference type="EMBL" id="TVY76128.1"/>
    </source>
</evidence>
<evidence type="ECO:0000256" key="7">
    <source>
        <dbReference type="ARBA" id="ARBA00022989"/>
    </source>
</evidence>
<dbReference type="InterPro" id="IPR004813">
    <property type="entry name" value="OPT"/>
</dbReference>
<dbReference type="EMBL" id="QGMK01000857">
    <property type="protein sequence ID" value="TVY76128.1"/>
    <property type="molecule type" value="Genomic_DNA"/>
</dbReference>
<dbReference type="AlphaFoldDB" id="A0A8T9C246"/>
<dbReference type="OrthoDB" id="9986677at2759"/>
<evidence type="ECO:0000256" key="8">
    <source>
        <dbReference type="ARBA" id="ARBA00023136"/>
    </source>
</evidence>
<comment type="subcellular location">
    <subcellularLocation>
        <location evidence="1">Membrane</location>
        <topology evidence="1">Multi-pass membrane protein</topology>
    </subcellularLocation>
</comment>
<feature type="transmembrane region" description="Helical" evidence="9">
    <location>
        <begin position="78"/>
        <end position="98"/>
    </location>
</feature>
<evidence type="ECO:0000256" key="3">
    <source>
        <dbReference type="ARBA" id="ARBA00022448"/>
    </source>
</evidence>
<gene>
    <name evidence="11" type="primary">isp4_0</name>
    <name evidence="11" type="ORF">LSUE1_G004534</name>
</gene>
<evidence type="ECO:0000256" key="6">
    <source>
        <dbReference type="ARBA" id="ARBA00022927"/>
    </source>
</evidence>
<dbReference type="GO" id="GO:0035673">
    <property type="term" value="F:oligopeptide transmembrane transporter activity"/>
    <property type="evidence" value="ECO:0007669"/>
    <property type="project" value="InterPro"/>
</dbReference>
<dbReference type="NCBIfam" id="TIGR00728">
    <property type="entry name" value="OPT_sfam"/>
    <property type="match status" value="1"/>
</dbReference>
<keyword evidence="5" id="KW-0571">Peptide transport</keyword>
<keyword evidence="8 9" id="KW-0472">Membrane</keyword>
<evidence type="ECO:0000256" key="2">
    <source>
        <dbReference type="ARBA" id="ARBA00008807"/>
    </source>
</evidence>
<proteinExistence type="inferred from homology"/>
<sequence>MAYLLPVIFMIPIGIVQAISNFQIGLNVITEVIVGFMLPGKPIAMMLFKAYGYMPMYQGLLFTQDLKLGHYMKVPPRVMMIAQGVGTVWAGVVNVAVMEWAFGAIKDMCEPDNKNGFICPTGRSAFNSSVIFGVIGPARIFGKDGFYKNFLWMFLVGAVTPVLFYTLHRMFPKSGARYLSAPLIFGGVLFIPPATPLTYLSWVMVGMTFNYVIRKKYEGWWKQYNYLTSGGMDLGLAICLIIMFFAVSLPQRTFPDWWGTTVVANTMDSMGTAVQTVMKKGETFGPPKGSWS</sequence>
<keyword evidence="7 9" id="KW-1133">Transmembrane helix</keyword>
<evidence type="ECO:0000256" key="9">
    <source>
        <dbReference type="SAM" id="Phobius"/>
    </source>
</evidence>
<keyword evidence="4 9" id="KW-0812">Transmembrane</keyword>
<reference evidence="11 12" key="1">
    <citation type="submission" date="2018-05" db="EMBL/GenBank/DDBJ databases">
        <title>Genome sequencing and assembly of the regulated plant pathogen Lachnellula willkommii and related sister species for the development of diagnostic species identification markers.</title>
        <authorList>
            <person name="Giroux E."/>
            <person name="Bilodeau G."/>
        </authorList>
    </citation>
    <scope>NUCLEOTIDE SEQUENCE [LARGE SCALE GENOMIC DNA]</scope>
    <source>
        <strain evidence="11 12">CBS 268.59</strain>
    </source>
</reference>
<keyword evidence="10" id="KW-0732">Signal</keyword>
<feature type="transmembrane region" description="Helical" evidence="9">
    <location>
        <begin position="225"/>
        <end position="247"/>
    </location>
</feature>
<comment type="caution">
    <text evidence="11">The sequence shown here is derived from an EMBL/GenBank/DDBJ whole genome shotgun (WGS) entry which is preliminary data.</text>
</comment>
<evidence type="ECO:0000256" key="10">
    <source>
        <dbReference type="SAM" id="SignalP"/>
    </source>
</evidence>
<feature type="chain" id="PRO_5035771523" evidence="10">
    <location>
        <begin position="19"/>
        <end position="292"/>
    </location>
</feature>
<dbReference type="GO" id="GO:0015031">
    <property type="term" value="P:protein transport"/>
    <property type="evidence" value="ECO:0007669"/>
    <property type="project" value="UniProtKB-KW"/>
</dbReference>
<dbReference type="PANTHER" id="PTHR22601">
    <property type="entry name" value="ISP4 LIKE PROTEIN"/>
    <property type="match status" value="1"/>
</dbReference>
<keyword evidence="3" id="KW-0813">Transport</keyword>
<name>A0A8T9C246_9HELO</name>
<feature type="transmembrane region" description="Helical" evidence="9">
    <location>
        <begin position="28"/>
        <end position="48"/>
    </location>
</feature>
<feature type="transmembrane region" description="Helical" evidence="9">
    <location>
        <begin position="150"/>
        <end position="168"/>
    </location>
</feature>
<keyword evidence="6" id="KW-0653">Protein transport</keyword>